<dbReference type="EMBL" id="WHJG01000018">
    <property type="protein sequence ID" value="NHZ81068.1"/>
    <property type="molecule type" value="Genomic_DNA"/>
</dbReference>
<evidence type="ECO:0008006" key="3">
    <source>
        <dbReference type="Google" id="ProtNLM"/>
    </source>
</evidence>
<accession>A0ABX0NG27</accession>
<dbReference type="Proteomes" id="UP000621455">
    <property type="component" value="Unassembled WGS sequence"/>
</dbReference>
<reference evidence="1 2" key="1">
    <citation type="submission" date="2019-10" db="EMBL/GenBank/DDBJ databases">
        <title>Taxonomy of Antarctic Massilia spp.: description of Massilia rubra sp. nov., Massilia aquatica sp. nov., Massilia mucilaginosa sp. nov., Massilia frigida sp. nov. isolated from streams, lakes and regoliths.</title>
        <authorList>
            <person name="Holochova P."/>
            <person name="Sedlacek I."/>
            <person name="Kralova S."/>
            <person name="Maslanova I."/>
            <person name="Busse H.-J."/>
            <person name="Stankova E."/>
            <person name="Vrbovska V."/>
            <person name="Kovarovic V."/>
            <person name="Bartak M."/>
            <person name="Svec P."/>
            <person name="Pantucek R."/>
        </authorList>
    </citation>
    <scope>NUCLEOTIDE SEQUENCE [LARGE SCALE GENOMIC DNA]</scope>
    <source>
        <strain evidence="1 2">CCM 8695</strain>
    </source>
</reference>
<evidence type="ECO:0000313" key="2">
    <source>
        <dbReference type="Proteomes" id="UP000621455"/>
    </source>
</evidence>
<proteinExistence type="predicted"/>
<evidence type="ECO:0000313" key="1">
    <source>
        <dbReference type="EMBL" id="NHZ81068.1"/>
    </source>
</evidence>
<name>A0ABX0NG27_9BURK</name>
<gene>
    <name evidence="1" type="ORF">F2P44_17565</name>
</gene>
<sequence>MPMLNASLFPSPIHLTRCALILLLLVHGSARAESGLPEGTWGWTYFSSKPFPQYYASDPVTACEKSAFNHMRQPLVEARPYKDRRDMFECYYPPVSG</sequence>
<comment type="caution">
    <text evidence="1">The sequence shown here is derived from an EMBL/GenBank/DDBJ whole genome shotgun (WGS) entry which is preliminary data.</text>
</comment>
<organism evidence="1 2">
    <name type="scientific">Massilia frigida</name>
    <dbReference type="NCBI Taxonomy" id="2609281"/>
    <lineage>
        <taxon>Bacteria</taxon>
        <taxon>Pseudomonadati</taxon>
        <taxon>Pseudomonadota</taxon>
        <taxon>Betaproteobacteria</taxon>
        <taxon>Burkholderiales</taxon>
        <taxon>Oxalobacteraceae</taxon>
        <taxon>Telluria group</taxon>
        <taxon>Massilia</taxon>
    </lineage>
</organism>
<keyword evidence="2" id="KW-1185">Reference proteome</keyword>
<protein>
    <recommendedName>
        <fullName evidence="3">Secreted protein</fullName>
    </recommendedName>
</protein>